<feature type="region of interest" description="Disordered" evidence="1">
    <location>
        <begin position="1"/>
        <end position="29"/>
    </location>
</feature>
<sequence length="113" mass="12175">MSSLLNSIDLGKNPSQGTKGIKGRDVSTSGKDTFCKNMAGSQHFRALTLLPCTGTSANHTVTLLCSIVKLDTVTPERRLARSGLQIGLVESSYASSDDYIQRILTIDHGFVLF</sequence>
<evidence type="ECO:0000256" key="1">
    <source>
        <dbReference type="SAM" id="MobiDB-lite"/>
    </source>
</evidence>
<evidence type="ECO:0000313" key="3">
    <source>
        <dbReference type="Proteomes" id="UP000762676"/>
    </source>
</evidence>
<proteinExistence type="predicted"/>
<dbReference type="EMBL" id="BMAT01011863">
    <property type="protein sequence ID" value="GFR80713.1"/>
    <property type="molecule type" value="Genomic_DNA"/>
</dbReference>
<gene>
    <name evidence="2" type="ORF">ElyMa_005905600</name>
</gene>
<dbReference type="AlphaFoldDB" id="A0AAV4G588"/>
<dbReference type="Proteomes" id="UP000762676">
    <property type="component" value="Unassembled WGS sequence"/>
</dbReference>
<name>A0AAV4G588_9GAST</name>
<reference evidence="2 3" key="1">
    <citation type="journal article" date="2021" name="Elife">
        <title>Chloroplast acquisition without the gene transfer in kleptoplastic sea slugs, Plakobranchus ocellatus.</title>
        <authorList>
            <person name="Maeda T."/>
            <person name="Takahashi S."/>
            <person name="Yoshida T."/>
            <person name="Shimamura S."/>
            <person name="Takaki Y."/>
            <person name="Nagai Y."/>
            <person name="Toyoda A."/>
            <person name="Suzuki Y."/>
            <person name="Arimoto A."/>
            <person name="Ishii H."/>
            <person name="Satoh N."/>
            <person name="Nishiyama T."/>
            <person name="Hasebe M."/>
            <person name="Maruyama T."/>
            <person name="Minagawa J."/>
            <person name="Obokata J."/>
            <person name="Shigenobu S."/>
        </authorList>
    </citation>
    <scope>NUCLEOTIDE SEQUENCE [LARGE SCALE GENOMIC DNA]</scope>
</reference>
<evidence type="ECO:0000313" key="2">
    <source>
        <dbReference type="EMBL" id="GFR80713.1"/>
    </source>
</evidence>
<organism evidence="2 3">
    <name type="scientific">Elysia marginata</name>
    <dbReference type="NCBI Taxonomy" id="1093978"/>
    <lineage>
        <taxon>Eukaryota</taxon>
        <taxon>Metazoa</taxon>
        <taxon>Spiralia</taxon>
        <taxon>Lophotrochozoa</taxon>
        <taxon>Mollusca</taxon>
        <taxon>Gastropoda</taxon>
        <taxon>Heterobranchia</taxon>
        <taxon>Euthyneura</taxon>
        <taxon>Panpulmonata</taxon>
        <taxon>Sacoglossa</taxon>
        <taxon>Placobranchoidea</taxon>
        <taxon>Plakobranchidae</taxon>
        <taxon>Elysia</taxon>
    </lineage>
</organism>
<comment type="caution">
    <text evidence="2">The sequence shown here is derived from an EMBL/GenBank/DDBJ whole genome shotgun (WGS) entry which is preliminary data.</text>
</comment>
<accession>A0AAV4G588</accession>
<keyword evidence="3" id="KW-1185">Reference proteome</keyword>
<protein>
    <submittedName>
        <fullName evidence="2">Uncharacterized protein</fullName>
    </submittedName>
</protein>